<dbReference type="GO" id="GO:0006220">
    <property type="term" value="P:pyrimidine nucleotide metabolic process"/>
    <property type="evidence" value="ECO:0007669"/>
    <property type="project" value="UniProtKB-UniRule"/>
</dbReference>
<evidence type="ECO:0000256" key="7">
    <source>
        <dbReference type="ARBA" id="ARBA00048478"/>
    </source>
</evidence>
<keyword evidence="4 8" id="KW-0418">Kinase</keyword>
<name>A0A9D1S8M6_9FIRM</name>
<comment type="caution">
    <text evidence="10">The sequence shown here is derived from an EMBL/GenBank/DDBJ whole genome shotgun (WGS) entry which is preliminary data.</text>
</comment>
<reference evidence="10" key="2">
    <citation type="journal article" date="2021" name="PeerJ">
        <title>Extensive microbial diversity within the chicken gut microbiome revealed by metagenomics and culture.</title>
        <authorList>
            <person name="Gilroy R."/>
            <person name="Ravi A."/>
            <person name="Getino M."/>
            <person name="Pursley I."/>
            <person name="Horton D.L."/>
            <person name="Alikhan N.F."/>
            <person name="Baker D."/>
            <person name="Gharbi K."/>
            <person name="Hall N."/>
            <person name="Watson M."/>
            <person name="Adriaenssens E.M."/>
            <person name="Foster-Nyarko E."/>
            <person name="Jarju S."/>
            <person name="Secka A."/>
            <person name="Antonio M."/>
            <person name="Oren A."/>
            <person name="Chaudhuri R.R."/>
            <person name="La Ragione R."/>
            <person name="Hildebrand F."/>
            <person name="Pallen M.J."/>
        </authorList>
    </citation>
    <scope>NUCLEOTIDE SEQUENCE</scope>
    <source>
        <strain evidence="10">CHK195-15760</strain>
    </source>
</reference>
<dbReference type="CDD" id="cd02020">
    <property type="entry name" value="CMPK"/>
    <property type="match status" value="1"/>
</dbReference>
<evidence type="ECO:0000259" key="9">
    <source>
        <dbReference type="Pfam" id="PF02224"/>
    </source>
</evidence>
<evidence type="ECO:0000256" key="2">
    <source>
        <dbReference type="ARBA" id="ARBA00022679"/>
    </source>
</evidence>
<evidence type="ECO:0000313" key="10">
    <source>
        <dbReference type="EMBL" id="HIU51319.1"/>
    </source>
</evidence>
<accession>A0A9D1S8M6</accession>
<dbReference type="GO" id="GO:0015949">
    <property type="term" value="P:nucleobase-containing small molecule interconversion"/>
    <property type="evidence" value="ECO:0007669"/>
    <property type="project" value="TreeGrafter"/>
</dbReference>
<sequence length="224" mass="25328">MAFIVAIDGPAGSGKGTITKLVGEKLGLVNIDTGATYRCVTLAALQKGYTLEQEEKIVELLNEIQIELKKENGKEKFYLNHIDVTDEIRTPKVNAMVSQVSHIPQVRDNMANFQRKMAEGKDVIMEGRDIGTNVFPNADVKIYLDATPEERAKRRILQNQEKGIESTYEEILENIKFRDHNDKTSSVAPLKQAEDAIYVDSSHLTIEEVTDKIIKIIQERREKK</sequence>
<dbReference type="EMBL" id="DVNH01000015">
    <property type="protein sequence ID" value="HIU51319.1"/>
    <property type="molecule type" value="Genomic_DNA"/>
</dbReference>
<dbReference type="Pfam" id="PF02224">
    <property type="entry name" value="Cytidylate_kin"/>
    <property type="match status" value="1"/>
</dbReference>
<evidence type="ECO:0000256" key="3">
    <source>
        <dbReference type="ARBA" id="ARBA00022741"/>
    </source>
</evidence>
<comment type="subcellular location">
    <subcellularLocation>
        <location evidence="8">Cytoplasm</location>
    </subcellularLocation>
</comment>
<evidence type="ECO:0000256" key="1">
    <source>
        <dbReference type="ARBA" id="ARBA00009427"/>
    </source>
</evidence>
<dbReference type="NCBIfam" id="TIGR00017">
    <property type="entry name" value="cmk"/>
    <property type="match status" value="1"/>
</dbReference>
<dbReference type="GO" id="GO:0005829">
    <property type="term" value="C:cytosol"/>
    <property type="evidence" value="ECO:0007669"/>
    <property type="project" value="TreeGrafter"/>
</dbReference>
<keyword evidence="2 8" id="KW-0808">Transferase</keyword>
<comment type="catalytic activity">
    <reaction evidence="6 8">
        <text>dCMP + ATP = dCDP + ADP</text>
        <dbReference type="Rhea" id="RHEA:25094"/>
        <dbReference type="ChEBI" id="CHEBI:30616"/>
        <dbReference type="ChEBI" id="CHEBI:57566"/>
        <dbReference type="ChEBI" id="CHEBI:58593"/>
        <dbReference type="ChEBI" id="CHEBI:456216"/>
        <dbReference type="EC" id="2.7.4.25"/>
    </reaction>
</comment>
<organism evidence="10 11">
    <name type="scientific">Candidatus Merdicola faecigallinarum</name>
    <dbReference type="NCBI Taxonomy" id="2840862"/>
    <lineage>
        <taxon>Bacteria</taxon>
        <taxon>Bacillati</taxon>
        <taxon>Bacillota</taxon>
        <taxon>Clostridia</taxon>
        <taxon>Candidatus Merdicola</taxon>
    </lineage>
</organism>
<dbReference type="AlphaFoldDB" id="A0A9D1S8M6"/>
<dbReference type="HAMAP" id="MF_00238">
    <property type="entry name" value="Cytidyl_kinase_type1"/>
    <property type="match status" value="1"/>
</dbReference>
<keyword evidence="5 8" id="KW-0067">ATP-binding</keyword>
<dbReference type="PANTHER" id="PTHR21299">
    <property type="entry name" value="CYTIDYLATE KINASE/PANTOATE-BETA-ALANINE LIGASE"/>
    <property type="match status" value="1"/>
</dbReference>
<evidence type="ECO:0000256" key="5">
    <source>
        <dbReference type="ARBA" id="ARBA00022840"/>
    </source>
</evidence>
<evidence type="ECO:0000256" key="4">
    <source>
        <dbReference type="ARBA" id="ARBA00022777"/>
    </source>
</evidence>
<keyword evidence="8" id="KW-0963">Cytoplasm</keyword>
<dbReference type="InterPro" id="IPR003136">
    <property type="entry name" value="Cytidylate_kin"/>
</dbReference>
<dbReference type="InterPro" id="IPR027417">
    <property type="entry name" value="P-loop_NTPase"/>
</dbReference>
<keyword evidence="3 8" id="KW-0547">Nucleotide-binding</keyword>
<evidence type="ECO:0000256" key="6">
    <source>
        <dbReference type="ARBA" id="ARBA00047615"/>
    </source>
</evidence>
<dbReference type="SUPFAM" id="SSF52540">
    <property type="entry name" value="P-loop containing nucleoside triphosphate hydrolases"/>
    <property type="match status" value="1"/>
</dbReference>
<evidence type="ECO:0000313" key="11">
    <source>
        <dbReference type="Proteomes" id="UP000824093"/>
    </source>
</evidence>
<dbReference type="InterPro" id="IPR011994">
    <property type="entry name" value="Cytidylate_kinase_dom"/>
</dbReference>
<dbReference type="GO" id="GO:0005524">
    <property type="term" value="F:ATP binding"/>
    <property type="evidence" value="ECO:0007669"/>
    <property type="project" value="UniProtKB-UniRule"/>
</dbReference>
<dbReference type="Gene3D" id="3.40.50.300">
    <property type="entry name" value="P-loop containing nucleotide triphosphate hydrolases"/>
    <property type="match status" value="1"/>
</dbReference>
<dbReference type="Proteomes" id="UP000824093">
    <property type="component" value="Unassembled WGS sequence"/>
</dbReference>
<protein>
    <recommendedName>
        <fullName evidence="8">Cytidylate kinase</fullName>
        <shortName evidence="8">CK</shortName>
        <ecNumber evidence="8">2.7.4.25</ecNumber>
    </recommendedName>
    <alternativeName>
        <fullName evidence="8">Cytidine monophosphate kinase</fullName>
        <shortName evidence="8">CMP kinase</shortName>
    </alternativeName>
</protein>
<comment type="similarity">
    <text evidence="1 8">Belongs to the cytidylate kinase family. Type 1 subfamily.</text>
</comment>
<dbReference type="GO" id="GO:0036431">
    <property type="term" value="F:dCMP kinase activity"/>
    <property type="evidence" value="ECO:0007669"/>
    <property type="project" value="InterPro"/>
</dbReference>
<comment type="catalytic activity">
    <reaction evidence="7 8">
        <text>CMP + ATP = CDP + ADP</text>
        <dbReference type="Rhea" id="RHEA:11600"/>
        <dbReference type="ChEBI" id="CHEBI:30616"/>
        <dbReference type="ChEBI" id="CHEBI:58069"/>
        <dbReference type="ChEBI" id="CHEBI:60377"/>
        <dbReference type="ChEBI" id="CHEBI:456216"/>
        <dbReference type="EC" id="2.7.4.25"/>
    </reaction>
</comment>
<proteinExistence type="inferred from homology"/>
<gene>
    <name evidence="8" type="primary">cmk</name>
    <name evidence="10" type="ORF">IAB70_01640</name>
</gene>
<dbReference type="EC" id="2.7.4.25" evidence="8"/>
<feature type="domain" description="Cytidylate kinase" evidence="9">
    <location>
        <begin position="5"/>
        <end position="218"/>
    </location>
</feature>
<feature type="binding site" evidence="8">
    <location>
        <begin position="9"/>
        <end position="17"/>
    </location>
    <ligand>
        <name>ATP</name>
        <dbReference type="ChEBI" id="CHEBI:30616"/>
    </ligand>
</feature>
<reference evidence="10" key="1">
    <citation type="submission" date="2020-10" db="EMBL/GenBank/DDBJ databases">
        <authorList>
            <person name="Gilroy R."/>
        </authorList>
    </citation>
    <scope>NUCLEOTIDE SEQUENCE</scope>
    <source>
        <strain evidence="10">CHK195-15760</strain>
    </source>
</reference>
<evidence type="ECO:0000256" key="8">
    <source>
        <dbReference type="HAMAP-Rule" id="MF_00238"/>
    </source>
</evidence>
<dbReference type="PANTHER" id="PTHR21299:SF2">
    <property type="entry name" value="CYTIDYLATE KINASE"/>
    <property type="match status" value="1"/>
</dbReference>